<name>A0A1A5X143_9BURK</name>
<evidence type="ECO:0000256" key="3">
    <source>
        <dbReference type="ARBA" id="ARBA00022795"/>
    </source>
</evidence>
<evidence type="ECO:0000313" key="6">
    <source>
        <dbReference type="EMBL" id="PXX15322.1"/>
    </source>
</evidence>
<dbReference type="GeneID" id="61303665"/>
<comment type="subcellular location">
    <subcellularLocation>
        <location evidence="1">Cytoplasm</location>
        <location evidence="1">Cytosol</location>
    </subcellularLocation>
</comment>
<dbReference type="OrthoDB" id="9009188at2"/>
<dbReference type="RefSeq" id="WP_065065259.1">
    <property type="nucleotide sequence ID" value="NZ_CADFGN010000002.1"/>
</dbReference>
<gene>
    <name evidence="6" type="ORF">C7400_110114</name>
    <name evidence="7" type="ORF">SAMN05216550_105136</name>
</gene>
<keyword evidence="3" id="KW-1005">Bacterial flagellum biogenesis</keyword>
<dbReference type="Proteomes" id="UP000183529">
    <property type="component" value="Unassembled WGS sequence"/>
</dbReference>
<reference evidence="7 8" key="1">
    <citation type="submission" date="2016-10" db="EMBL/GenBank/DDBJ databases">
        <authorList>
            <person name="Varghese N."/>
            <person name="Submissions S."/>
        </authorList>
    </citation>
    <scope>NUCLEOTIDE SEQUENCE [LARGE SCALE GENOMIC DNA]</scope>
    <source>
        <strain evidence="7 8">LMG 22274</strain>
    </source>
</reference>
<evidence type="ECO:0000313" key="8">
    <source>
        <dbReference type="Proteomes" id="UP000183529"/>
    </source>
</evidence>
<dbReference type="InterPro" id="IPR008622">
    <property type="entry name" value="FliT"/>
</dbReference>
<reference evidence="6 9" key="2">
    <citation type="submission" date="2018-05" db="EMBL/GenBank/DDBJ databases">
        <title>Genomic Encyclopedia of Type Strains, Phase IV (KMG-V): Genome sequencing to study the core and pangenomes of soil and plant-associated prokaryotes.</title>
        <authorList>
            <person name="Whitman W."/>
        </authorList>
    </citation>
    <scope>NUCLEOTIDE SEQUENCE [LARGE SCALE GENOMIC DNA]</scope>
    <source>
        <strain evidence="6 9">SIr-6563</strain>
    </source>
</reference>
<dbReference type="EMBL" id="FNZM01000005">
    <property type="protein sequence ID" value="SEJ48239.1"/>
    <property type="molecule type" value="Genomic_DNA"/>
</dbReference>
<evidence type="ECO:0000256" key="5">
    <source>
        <dbReference type="ARBA" id="ARBA00093797"/>
    </source>
</evidence>
<dbReference type="AlphaFoldDB" id="A0A1A5X143"/>
<comment type="caution">
    <text evidence="7">The sequence shown here is derived from an EMBL/GenBank/DDBJ whole genome shotgun (WGS) entry which is preliminary data.</text>
</comment>
<keyword evidence="9" id="KW-1185">Reference proteome</keyword>
<keyword evidence="2" id="KW-0963">Cytoplasm</keyword>
<organism evidence="7 8">
    <name type="scientific">Paraburkholderia tropica</name>
    <dbReference type="NCBI Taxonomy" id="92647"/>
    <lineage>
        <taxon>Bacteria</taxon>
        <taxon>Pseudomonadati</taxon>
        <taxon>Pseudomonadota</taxon>
        <taxon>Betaproteobacteria</taxon>
        <taxon>Burkholderiales</taxon>
        <taxon>Burkholderiaceae</taxon>
        <taxon>Paraburkholderia</taxon>
    </lineage>
</organism>
<evidence type="ECO:0000256" key="1">
    <source>
        <dbReference type="ARBA" id="ARBA00004514"/>
    </source>
</evidence>
<keyword evidence="4" id="KW-0143">Chaperone</keyword>
<evidence type="ECO:0000256" key="2">
    <source>
        <dbReference type="ARBA" id="ARBA00022490"/>
    </source>
</evidence>
<accession>A0A1A5X143</accession>
<proteinExistence type="predicted"/>
<evidence type="ECO:0000313" key="7">
    <source>
        <dbReference type="EMBL" id="SEJ48239.1"/>
    </source>
</evidence>
<protein>
    <recommendedName>
        <fullName evidence="5">Flagellar protein FliT</fullName>
    </recommendedName>
</protein>
<dbReference type="Pfam" id="PF05400">
    <property type="entry name" value="FliT"/>
    <property type="match status" value="1"/>
</dbReference>
<sequence>MQNASTIERIWAMTKDLEQAAAVGEWERATQLAMERSPLLMSLGAQPPQEFMARLRMIHEIDARIVEAARSAQVALGSEYQASMQASRNAGRYLSMARY</sequence>
<dbReference type="EMBL" id="QJJV01000010">
    <property type="protein sequence ID" value="PXX15322.1"/>
    <property type="molecule type" value="Genomic_DNA"/>
</dbReference>
<dbReference type="GO" id="GO:0044781">
    <property type="term" value="P:bacterial-type flagellum organization"/>
    <property type="evidence" value="ECO:0007669"/>
    <property type="project" value="UniProtKB-KW"/>
</dbReference>
<evidence type="ECO:0000256" key="4">
    <source>
        <dbReference type="ARBA" id="ARBA00023186"/>
    </source>
</evidence>
<evidence type="ECO:0000313" key="9">
    <source>
        <dbReference type="Proteomes" id="UP000247515"/>
    </source>
</evidence>
<dbReference type="Proteomes" id="UP000247515">
    <property type="component" value="Unassembled WGS sequence"/>
</dbReference>